<dbReference type="Pfam" id="PF09348">
    <property type="entry name" value="DUF1990"/>
    <property type="match status" value="1"/>
</dbReference>
<reference evidence="3" key="1">
    <citation type="journal article" date="2019" name="Int. J. Syst. Evol. Microbiol.">
        <title>The Global Catalogue of Microorganisms (GCM) 10K type strain sequencing project: providing services to taxonomists for standard genome sequencing and annotation.</title>
        <authorList>
            <consortium name="The Broad Institute Genomics Platform"/>
            <consortium name="The Broad Institute Genome Sequencing Center for Infectious Disease"/>
            <person name="Wu L."/>
            <person name="Ma J."/>
        </authorList>
    </citation>
    <scope>NUCLEOTIDE SEQUENCE [LARGE SCALE GENOMIC DNA]</scope>
    <source>
        <strain evidence="3">JCM 30742</strain>
    </source>
</reference>
<evidence type="ECO:0000259" key="1">
    <source>
        <dbReference type="Pfam" id="PF09348"/>
    </source>
</evidence>
<comment type="caution">
    <text evidence="2">The sequence shown here is derived from an EMBL/GenBank/DDBJ whole genome shotgun (WGS) entry which is preliminary data.</text>
</comment>
<dbReference type="PANTHER" id="PTHR34202:SF1">
    <property type="entry name" value="UPF0548 PROTEIN"/>
    <property type="match status" value="1"/>
</dbReference>
<evidence type="ECO:0000313" key="2">
    <source>
        <dbReference type="EMBL" id="GAA3672864.1"/>
    </source>
</evidence>
<dbReference type="EMBL" id="BAABEO010000008">
    <property type="protein sequence ID" value="GAA3672864.1"/>
    <property type="molecule type" value="Genomic_DNA"/>
</dbReference>
<keyword evidence="3" id="KW-1185">Reference proteome</keyword>
<sequence length="173" mass="19136">MPHQPLEDRELTYAEVGATRGPLPGGYATFVERRVLGSGEELFRAAAERLLTWQMHRAAGIGVPAAAPRAVPGTSVALRLGPGRLSLEFGCRVVYVIDEPRRQGFAYGTLPGHPERGEERFCLQWHDDDTVEFVITAFSNPALWWSKAAAPISRRVQHVITRRYLRALEGSGS</sequence>
<gene>
    <name evidence="2" type="ORF">GCM10023081_09020</name>
</gene>
<feature type="domain" description="DUF1990" evidence="1">
    <location>
        <begin position="12"/>
        <end position="167"/>
    </location>
</feature>
<dbReference type="PIRSF" id="PIRSF010260">
    <property type="entry name" value="UCP010260"/>
    <property type="match status" value="1"/>
</dbReference>
<dbReference type="Proteomes" id="UP001500752">
    <property type="component" value="Unassembled WGS sequence"/>
</dbReference>
<dbReference type="InterPro" id="IPR014457">
    <property type="entry name" value="UCP010260"/>
</dbReference>
<accession>A0ABP7C0V6</accession>
<dbReference type="InterPro" id="IPR018960">
    <property type="entry name" value="DUF1990"/>
</dbReference>
<evidence type="ECO:0000313" key="3">
    <source>
        <dbReference type="Proteomes" id="UP001500752"/>
    </source>
</evidence>
<proteinExistence type="predicted"/>
<dbReference type="RefSeq" id="WP_345148799.1">
    <property type="nucleotide sequence ID" value="NZ_BAABEO010000008.1"/>
</dbReference>
<organism evidence="2 3">
    <name type="scientific">Arthrobacter ginkgonis</name>
    <dbReference type="NCBI Taxonomy" id="1630594"/>
    <lineage>
        <taxon>Bacteria</taxon>
        <taxon>Bacillati</taxon>
        <taxon>Actinomycetota</taxon>
        <taxon>Actinomycetes</taxon>
        <taxon>Micrococcales</taxon>
        <taxon>Micrococcaceae</taxon>
        <taxon>Arthrobacter</taxon>
    </lineage>
</organism>
<protein>
    <submittedName>
        <fullName evidence="2">DUF1990 domain-containing protein</fullName>
    </submittedName>
</protein>
<dbReference type="PANTHER" id="PTHR34202">
    <property type="entry name" value="UPF0548 PROTEIN"/>
    <property type="match status" value="1"/>
</dbReference>
<name>A0ABP7C0V6_9MICC</name>